<organism evidence="1 2">
    <name type="scientific">Roseburia hominis</name>
    <dbReference type="NCBI Taxonomy" id="301301"/>
    <lineage>
        <taxon>Bacteria</taxon>
        <taxon>Bacillati</taxon>
        <taxon>Bacillota</taxon>
        <taxon>Clostridia</taxon>
        <taxon>Lachnospirales</taxon>
        <taxon>Lachnospiraceae</taxon>
        <taxon>Roseburia</taxon>
    </lineage>
</organism>
<proteinExistence type="predicted"/>
<comment type="caution">
    <text evidence="1">The sequence shown here is derived from an EMBL/GenBank/DDBJ whole genome shotgun (WGS) entry which is preliminary data.</text>
</comment>
<name>A0A395VAZ6_9FIRM</name>
<protein>
    <submittedName>
        <fullName evidence="1">Uncharacterized protein</fullName>
    </submittedName>
</protein>
<dbReference type="EMBL" id="QRVL01000001">
    <property type="protein sequence ID" value="RGS42390.1"/>
    <property type="molecule type" value="Genomic_DNA"/>
</dbReference>
<evidence type="ECO:0000313" key="1">
    <source>
        <dbReference type="EMBL" id="RGS42390.1"/>
    </source>
</evidence>
<reference evidence="1 2" key="1">
    <citation type="submission" date="2018-08" db="EMBL/GenBank/DDBJ databases">
        <title>A genome reference for cultivated species of the human gut microbiota.</title>
        <authorList>
            <person name="Zou Y."/>
            <person name="Xue W."/>
            <person name="Luo G."/>
        </authorList>
    </citation>
    <scope>NUCLEOTIDE SEQUENCE [LARGE SCALE GENOMIC DNA]</scope>
    <source>
        <strain evidence="1 2">AF22-12AC</strain>
    </source>
</reference>
<evidence type="ECO:0000313" key="2">
    <source>
        <dbReference type="Proteomes" id="UP000266172"/>
    </source>
</evidence>
<dbReference type="RefSeq" id="WP_118096630.1">
    <property type="nucleotide sequence ID" value="NZ_DBFVHP010000002.1"/>
</dbReference>
<accession>A0A395VAZ6</accession>
<dbReference type="Proteomes" id="UP000266172">
    <property type="component" value="Unassembled WGS sequence"/>
</dbReference>
<sequence>MTIYFTGSTFNQVIHDTIESMDEMIVDPHVEDHQDFYKYIKQNIASLQGMDQLVIDCTAVLNTDEELLAAFEMIRTMYDGIRIIIFAPDYKPGSPFLKKCFEMGILNIITTDDYKILQDELVYCIKKGMSYRDAAKYKDSVPEKISVKHTRKTVMKRMIGIAGTCENIGVTHNAIVLANFFRQKGYMVALVEKNNSGAFETICSAFDEKTYEDGYYTLNGIDYYTDANDEKIQMVQEHPYNVILMDFGCLTEENKDAFERCEDRLLIAGARPWEMEDTNRIFPLASRDVLAKYVFCFNFVPTSEQEAIRDGMGTLDNVHFLTYTERPFEQADFSDAAHIFAEILPEEVDVKEKTGILKKLLHKRQEGEGNRVPFKM</sequence>
<gene>
    <name evidence="1" type="ORF">DWX93_03445</name>
</gene>
<dbReference type="AlphaFoldDB" id="A0A395VAZ6"/>